<accession>S3K4I3</accession>
<dbReference type="AlphaFoldDB" id="S3K4I3"/>
<comment type="caution">
    <text evidence="5">The sequence shown here is derived from an EMBL/GenBank/DDBJ whole genome shotgun (WGS) entry which is preliminary data.</text>
</comment>
<dbReference type="RefSeq" id="WP_016524752.1">
    <property type="nucleotide sequence ID" value="NZ_KE332518.1"/>
</dbReference>
<dbReference type="PANTHER" id="PTHR10680">
    <property type="entry name" value="PEPTIDYL-GLYCINE ALPHA-AMIDATING MONOOXYGENASE"/>
    <property type="match status" value="1"/>
</dbReference>
<feature type="repeat" description="NHL" evidence="4">
    <location>
        <begin position="225"/>
        <end position="268"/>
    </location>
</feature>
<evidence type="ECO:0000256" key="2">
    <source>
        <dbReference type="ARBA" id="ARBA00022737"/>
    </source>
</evidence>
<dbReference type="Gene3D" id="1.25.40.10">
    <property type="entry name" value="Tetratricopeptide repeat domain"/>
    <property type="match status" value="1"/>
</dbReference>
<evidence type="ECO:0000256" key="1">
    <source>
        <dbReference type="ARBA" id="ARBA00022729"/>
    </source>
</evidence>
<dbReference type="PATRIC" id="fig|1125699.3.peg.462"/>
<dbReference type="eggNOG" id="COG3391">
    <property type="taxonomic scope" value="Bacteria"/>
</dbReference>
<keyword evidence="2" id="KW-0677">Repeat</keyword>
<dbReference type="InterPro" id="IPR001258">
    <property type="entry name" value="NHL_repeat"/>
</dbReference>
<dbReference type="GO" id="GO:0005576">
    <property type="term" value="C:extracellular region"/>
    <property type="evidence" value="ECO:0007669"/>
    <property type="project" value="TreeGrafter"/>
</dbReference>
<dbReference type="Gene3D" id="2.120.10.30">
    <property type="entry name" value="TolB, C-terminal domain"/>
    <property type="match status" value="1"/>
</dbReference>
<evidence type="ECO:0000256" key="3">
    <source>
        <dbReference type="ARBA" id="ARBA00023180"/>
    </source>
</evidence>
<dbReference type="OrthoDB" id="9792285at2"/>
<dbReference type="CDD" id="cd05819">
    <property type="entry name" value="NHL"/>
    <property type="match status" value="1"/>
</dbReference>
<dbReference type="HOGENOM" id="CLU_025265_0_0_12"/>
<dbReference type="STRING" id="1125699.HMPREF9194_00454"/>
<keyword evidence="6" id="KW-1185">Reference proteome</keyword>
<keyword evidence="1" id="KW-0732">Signal</keyword>
<dbReference type="PANTHER" id="PTHR10680:SF28">
    <property type="entry name" value="SMP-30_GLUCONOLACTONASE_LRE-LIKE REGION DOMAIN-CONTAINING PROTEIN"/>
    <property type="match status" value="1"/>
</dbReference>
<dbReference type="SUPFAM" id="SSF48452">
    <property type="entry name" value="TPR-like"/>
    <property type="match status" value="1"/>
</dbReference>
<dbReference type="SUPFAM" id="SSF101898">
    <property type="entry name" value="NHL repeat"/>
    <property type="match status" value="1"/>
</dbReference>
<organism evidence="5 6">
    <name type="scientific">Treponema maltophilum ATCC 51939</name>
    <dbReference type="NCBI Taxonomy" id="1125699"/>
    <lineage>
        <taxon>Bacteria</taxon>
        <taxon>Pseudomonadati</taxon>
        <taxon>Spirochaetota</taxon>
        <taxon>Spirochaetia</taxon>
        <taxon>Spirochaetales</taxon>
        <taxon>Treponemataceae</taxon>
        <taxon>Treponema</taxon>
    </lineage>
</organism>
<dbReference type="PROSITE" id="PS51125">
    <property type="entry name" value="NHL"/>
    <property type="match status" value="1"/>
</dbReference>
<evidence type="ECO:0000256" key="4">
    <source>
        <dbReference type="PROSITE-ProRule" id="PRU00504"/>
    </source>
</evidence>
<dbReference type="Proteomes" id="UP000014541">
    <property type="component" value="Unassembled WGS sequence"/>
</dbReference>
<name>S3K4I3_TREMA</name>
<protein>
    <submittedName>
        <fullName evidence="5">Uncharacterized protein</fullName>
    </submittedName>
</protein>
<reference evidence="5 6" key="1">
    <citation type="submission" date="2013-04" db="EMBL/GenBank/DDBJ databases">
        <title>The Genome Sequence of Treponema maltophilum ATCC 51939.</title>
        <authorList>
            <consortium name="The Broad Institute Genomics Platform"/>
            <person name="Earl A."/>
            <person name="Ward D."/>
            <person name="Feldgarden M."/>
            <person name="Gevers D."/>
            <person name="Leonetti C."/>
            <person name="Blanton J.M."/>
            <person name="Dewhirst F.E."/>
            <person name="Izard J."/>
            <person name="Walker B."/>
            <person name="Young S."/>
            <person name="Zeng Q."/>
            <person name="Gargeya S."/>
            <person name="Fitzgerald M."/>
            <person name="Haas B."/>
            <person name="Abouelleil A."/>
            <person name="Allen A.W."/>
            <person name="Alvarado L."/>
            <person name="Arachchi H.M."/>
            <person name="Berlin A.M."/>
            <person name="Chapman S.B."/>
            <person name="Gainer-Dewar J."/>
            <person name="Goldberg J."/>
            <person name="Griggs A."/>
            <person name="Gujja S."/>
            <person name="Hansen M."/>
            <person name="Howarth C."/>
            <person name="Imamovic A."/>
            <person name="Ireland A."/>
            <person name="Larimer J."/>
            <person name="McCowan C."/>
            <person name="Murphy C."/>
            <person name="Pearson M."/>
            <person name="Poon T.W."/>
            <person name="Priest M."/>
            <person name="Roberts A."/>
            <person name="Saif S."/>
            <person name="Shea T."/>
            <person name="Sisk P."/>
            <person name="Sykes S."/>
            <person name="Wortman J."/>
            <person name="Nusbaum C."/>
            <person name="Birren B."/>
        </authorList>
    </citation>
    <scope>NUCLEOTIDE SEQUENCE [LARGE SCALE GENOMIC DNA]</scope>
    <source>
        <strain evidence="5 6">ATCC 51939</strain>
    </source>
</reference>
<gene>
    <name evidence="5" type="ORF">HMPREF9194_00454</name>
</gene>
<dbReference type="Pfam" id="PF01436">
    <property type="entry name" value="NHL"/>
    <property type="match status" value="1"/>
</dbReference>
<evidence type="ECO:0000313" key="6">
    <source>
        <dbReference type="Proteomes" id="UP000014541"/>
    </source>
</evidence>
<keyword evidence="3" id="KW-0325">Glycoprotein</keyword>
<evidence type="ECO:0000313" key="5">
    <source>
        <dbReference type="EMBL" id="EPF32455.1"/>
    </source>
</evidence>
<proteinExistence type="predicted"/>
<dbReference type="EMBL" id="ATFF01000002">
    <property type="protein sequence ID" value="EPF32455.1"/>
    <property type="molecule type" value="Genomic_DNA"/>
</dbReference>
<dbReference type="InterPro" id="IPR011042">
    <property type="entry name" value="6-blade_b-propeller_TolB-like"/>
</dbReference>
<dbReference type="InterPro" id="IPR011990">
    <property type="entry name" value="TPR-like_helical_dom_sf"/>
</dbReference>
<sequence>MKKTVLAFAFLFFLIQIFIPGAIFSQQTSSPTAADRGNAEQEFRRGVQAWYRGAFNDAVIQFEKALSYLPTENLILDWLGKAYYRSGMEGAALQEWKLASEAGYGGLLLQNKIEIVQNRRIGQESEASFRFTEAGTFPGKTADGVHFSQPLSLLTQDDGSVLLIAYGSNEILQLDVNGLIVNRIRGPLNGFDRPVDILRQANGNLLVSEYAGDRLCQLDPRGRFIKYFGSKGRGAGQLIGPQFLAQDASGNVYVSDYGNGRVSVFSADGEGLFSFGKFSSPAGIAVADERVFVADASTGAVTVYDTAGNYIDNLTEKGVLSRPEALRSHGRYLIAADTNKVLALDRYSGAVNEIARTGNAPVRLTCADMDSNGNIIAADFKNNEVVILSRMYELIGGLFVQVERVYADKFPSVTLDVRVENRSRRPIVGLKDINFLITEEKRPAAEQKLIGSADSNDVCDISIIIDRSYDSAKCRQETDTAVREIASAMKGRGTLRIVSAGKVPLVEYAGNPSRMQKFSSANLKTSPSATVAVDLAVRLAANDLINAEPKRAIVYLSAGGAKTQAFTKYGLADISAYLNNNGISFLNVSLDRQTVAAEIDYLTRETPGKHYYIFRPEGIASLVKDIIALPCPIYRFSYMSSLPTDFGRAFLPVEIETYLLNRSGRDETGYFAPLK</sequence>
<dbReference type="eggNOG" id="COG0457">
    <property type="taxonomic scope" value="Bacteria"/>
</dbReference>